<evidence type="ECO:0000313" key="3">
    <source>
        <dbReference type="Proteomes" id="UP000033519"/>
    </source>
</evidence>
<dbReference type="STRING" id="728005.SAMN04488059_11637"/>
<evidence type="ECO:0000313" key="2">
    <source>
        <dbReference type="EMBL" id="SFC97150.1"/>
    </source>
</evidence>
<keyword evidence="3" id="KW-1185">Reference proteome</keyword>
<dbReference type="EMBL" id="LAPV01000238">
    <property type="protein sequence ID" value="KKC30978.1"/>
    <property type="molecule type" value="Genomic_DNA"/>
</dbReference>
<accession>A0A0F5PQR2</accession>
<sequence length="60" mass="6751">MFDEEIKEPRGHETGMPIDAMSVEELTHRIGLLEGEIIRLKTAIKARNATRKAAESAFKL</sequence>
<dbReference type="Proteomes" id="UP000033519">
    <property type="component" value="Unassembled WGS sequence"/>
</dbReference>
<dbReference type="InterPro" id="IPR009579">
    <property type="entry name" value="DUF1192"/>
</dbReference>
<evidence type="ECO:0000313" key="4">
    <source>
        <dbReference type="Proteomes" id="UP000182258"/>
    </source>
</evidence>
<dbReference type="RefSeq" id="WP_046173101.1">
    <property type="nucleotide sequence ID" value="NZ_FOMB01000016.1"/>
</dbReference>
<dbReference type="AlphaFoldDB" id="A0A0F5PQR2"/>
<protein>
    <submittedName>
        <fullName evidence="2">Uncharacterized small protein, DUF1192 family</fullName>
    </submittedName>
</protein>
<reference evidence="2 4" key="2">
    <citation type="submission" date="2016-10" db="EMBL/GenBank/DDBJ databases">
        <authorList>
            <person name="de Groot N.N."/>
        </authorList>
    </citation>
    <scope>NUCLEOTIDE SEQUENCE [LARGE SCALE GENOMIC DNA]</scope>
    <source>
        <strain evidence="2 4">CGMCC 1.10210</strain>
    </source>
</reference>
<evidence type="ECO:0000313" key="1">
    <source>
        <dbReference type="EMBL" id="KKC30978.1"/>
    </source>
</evidence>
<dbReference type="PATRIC" id="fig|728005.3.peg.2825"/>
<proteinExistence type="predicted"/>
<organism evidence="2 4">
    <name type="scientific">Devosia psychrophila</name>
    <dbReference type="NCBI Taxonomy" id="728005"/>
    <lineage>
        <taxon>Bacteria</taxon>
        <taxon>Pseudomonadati</taxon>
        <taxon>Pseudomonadota</taxon>
        <taxon>Alphaproteobacteria</taxon>
        <taxon>Hyphomicrobiales</taxon>
        <taxon>Devosiaceae</taxon>
        <taxon>Devosia</taxon>
    </lineage>
</organism>
<dbReference type="Pfam" id="PF06698">
    <property type="entry name" value="DUF1192"/>
    <property type="match status" value="1"/>
</dbReference>
<reference evidence="1 3" key="1">
    <citation type="submission" date="2015-03" db="EMBL/GenBank/DDBJ databases">
        <authorList>
            <person name="Lepp D."/>
            <person name="Hassan Y.I."/>
            <person name="Li X.-Z."/>
            <person name="Zhou T."/>
        </authorList>
    </citation>
    <scope>NUCLEOTIDE SEQUENCE [LARGE SCALE GENOMIC DNA]</scope>
    <source>
        <strain evidence="1 3">Cr7-05</strain>
    </source>
</reference>
<gene>
    <name evidence="2" type="ORF">SAMN04488059_11637</name>
    <name evidence="1" type="ORF">WH91_21775</name>
</gene>
<dbReference type="Proteomes" id="UP000182258">
    <property type="component" value="Unassembled WGS sequence"/>
</dbReference>
<name>A0A0F5PQR2_9HYPH</name>
<dbReference type="EMBL" id="FOMB01000016">
    <property type="protein sequence ID" value="SFC97150.1"/>
    <property type="molecule type" value="Genomic_DNA"/>
</dbReference>